<accession>A0A4R6PIG2</accession>
<keyword evidence="3" id="KW-1185">Reference proteome</keyword>
<evidence type="ECO:0000259" key="1">
    <source>
        <dbReference type="PROSITE" id="PS51186"/>
    </source>
</evidence>
<comment type="caution">
    <text evidence="2">The sequence shown here is derived from an EMBL/GenBank/DDBJ whole genome shotgun (WGS) entry which is preliminary data.</text>
</comment>
<reference evidence="2 3" key="1">
    <citation type="submission" date="2019-03" db="EMBL/GenBank/DDBJ databases">
        <title>Freshwater and sediment microbial communities from various areas in North America, analyzing microbe dynamics in response to fracking.</title>
        <authorList>
            <person name="Lamendella R."/>
        </authorList>
    </citation>
    <scope>NUCLEOTIDE SEQUENCE [LARGE SCALE GENOMIC DNA]</scope>
    <source>
        <strain evidence="2 3">18_TX</strain>
    </source>
</reference>
<sequence length="149" mass="16907">MIKIATKADLQTALTWPADADEFKLWFGDKIAFGSQVDTIWMQIKADERATFAFYDQQQLQGFGQCYQKQPGARHIACLIVNAACRGQGLGRRFVTELMQQALAQDDVDYITLNVYPENIPARRLYSDLGFREVGDTRGMVSMQYDRPG</sequence>
<dbReference type="PANTHER" id="PTHR43415:SF3">
    <property type="entry name" value="GNAT-FAMILY ACETYLTRANSFERASE"/>
    <property type="match status" value="1"/>
</dbReference>
<dbReference type="PANTHER" id="PTHR43415">
    <property type="entry name" value="SPERMIDINE N(1)-ACETYLTRANSFERASE"/>
    <property type="match status" value="1"/>
</dbReference>
<dbReference type="GO" id="GO:0016747">
    <property type="term" value="F:acyltransferase activity, transferring groups other than amino-acyl groups"/>
    <property type="evidence" value="ECO:0007669"/>
    <property type="project" value="InterPro"/>
</dbReference>
<dbReference type="AlphaFoldDB" id="A0A4R6PIG2"/>
<dbReference type="Pfam" id="PF00583">
    <property type="entry name" value="Acetyltransf_1"/>
    <property type="match status" value="1"/>
</dbReference>
<dbReference type="Proteomes" id="UP000295531">
    <property type="component" value="Unassembled WGS sequence"/>
</dbReference>
<evidence type="ECO:0000313" key="2">
    <source>
        <dbReference type="EMBL" id="TDP37635.1"/>
    </source>
</evidence>
<dbReference type="InterPro" id="IPR016181">
    <property type="entry name" value="Acyl_CoA_acyltransferase"/>
</dbReference>
<dbReference type="Gene3D" id="3.40.630.30">
    <property type="match status" value="1"/>
</dbReference>
<dbReference type="PROSITE" id="PS51186">
    <property type="entry name" value="GNAT"/>
    <property type="match status" value="1"/>
</dbReference>
<dbReference type="SUPFAM" id="SSF55729">
    <property type="entry name" value="Acyl-CoA N-acyltransferases (Nat)"/>
    <property type="match status" value="1"/>
</dbReference>
<dbReference type="EMBL" id="SNXI01000006">
    <property type="protein sequence ID" value="TDP37635.1"/>
    <property type="molecule type" value="Genomic_DNA"/>
</dbReference>
<name>A0A4R6PIG2_9GAMM</name>
<protein>
    <submittedName>
        <fullName evidence="2">Acetyltransferase (GNAT) family protein</fullName>
    </submittedName>
</protein>
<proteinExistence type="predicted"/>
<keyword evidence="2" id="KW-0808">Transferase</keyword>
<dbReference type="CDD" id="cd04301">
    <property type="entry name" value="NAT_SF"/>
    <property type="match status" value="1"/>
</dbReference>
<gene>
    <name evidence="2" type="ORF">DEU29_10698</name>
</gene>
<evidence type="ECO:0000313" key="3">
    <source>
        <dbReference type="Proteomes" id="UP000295531"/>
    </source>
</evidence>
<dbReference type="RefSeq" id="WP_133539485.1">
    <property type="nucleotide sequence ID" value="NZ_SNXI01000006.1"/>
</dbReference>
<dbReference type="OrthoDB" id="326501at2"/>
<dbReference type="InterPro" id="IPR000182">
    <property type="entry name" value="GNAT_dom"/>
</dbReference>
<organism evidence="2 3">
    <name type="scientific">Idiomarina aquatica</name>
    <dbReference type="NCBI Taxonomy" id="1327752"/>
    <lineage>
        <taxon>Bacteria</taxon>
        <taxon>Pseudomonadati</taxon>
        <taxon>Pseudomonadota</taxon>
        <taxon>Gammaproteobacteria</taxon>
        <taxon>Alteromonadales</taxon>
        <taxon>Idiomarinaceae</taxon>
        <taxon>Idiomarina</taxon>
    </lineage>
</organism>
<feature type="domain" description="N-acetyltransferase" evidence="1">
    <location>
        <begin position="1"/>
        <end position="148"/>
    </location>
</feature>